<dbReference type="AlphaFoldDB" id="A0A7T9DK50"/>
<dbReference type="EMBL" id="CP064981">
    <property type="protein sequence ID" value="QQR92821.1"/>
    <property type="molecule type" value="Genomic_DNA"/>
</dbReference>
<dbReference type="PANTHER" id="PTHR30486:SF15">
    <property type="entry name" value="TYPE II_IV SECRETION SYSTEM ATPASE"/>
    <property type="match status" value="1"/>
</dbReference>
<evidence type="ECO:0000259" key="2">
    <source>
        <dbReference type="Pfam" id="PF00437"/>
    </source>
</evidence>
<evidence type="ECO:0000313" key="3">
    <source>
        <dbReference type="EMBL" id="QQR92821.1"/>
    </source>
</evidence>
<dbReference type="Gene3D" id="3.40.50.300">
    <property type="entry name" value="P-loop containing nucleotide triphosphate hydrolases"/>
    <property type="match status" value="1"/>
</dbReference>
<name>A0A7T9DK50_9ARCH</name>
<protein>
    <submittedName>
        <fullName evidence="3">CpaF family protein</fullName>
    </submittedName>
</protein>
<dbReference type="InterPro" id="IPR001482">
    <property type="entry name" value="T2SS/T4SS_dom"/>
</dbReference>
<evidence type="ECO:0000256" key="1">
    <source>
        <dbReference type="ARBA" id="ARBA00006611"/>
    </source>
</evidence>
<dbReference type="GO" id="GO:0016887">
    <property type="term" value="F:ATP hydrolysis activity"/>
    <property type="evidence" value="ECO:0007669"/>
    <property type="project" value="InterPro"/>
</dbReference>
<dbReference type="Proteomes" id="UP000596004">
    <property type="component" value="Chromosome"/>
</dbReference>
<sequence length="496" mass="56306">MLHGNIESYSIKSDIDVGVDITYDEAGFVKRYMLRVPEFGPGTRAMLNNLKSKVISDVNVSGDKLLDVKFVEEMKGHFRTKARALMEVQLPEIPLEQRDKLIAVIIHEMVGLGYIEFMLDDGNLEEIVVNSAEEPVWVYHKKYGWLKSNIFISPEAEIQNYASIIARRVGKQVTILNPLLDAHLVTGDRANASLHPISSRGNTITIRRFRRDPWTVTDFINGGTGSAELMSLIWLAMEYELNIMVSGGTGSGKTTLLNVMMPFIQPNQRVLTIEDTRELQLPEFLHWVPMTTREPNAEGKGQISMLDLLVNALRMRPDRIIVGEVRRQKEAEVMFEAMHTGHAVYATVHANTAEETIQRLTSPPIEIAPSLLEAVHLNAVMFRNRRLGVRRILQLAEFVPMKSGAQGGTTLKPNILFRWRAQTDTIEKYAESIRLFDELALHTGYTAQEINQNLSEKQRVLEYMMREKIRDINEVGMAIAQYYSDPEVIFKKAGIR</sequence>
<dbReference type="Pfam" id="PF00437">
    <property type="entry name" value="T2SSE"/>
    <property type="match status" value="1"/>
</dbReference>
<dbReference type="PANTHER" id="PTHR30486">
    <property type="entry name" value="TWITCHING MOTILITY PROTEIN PILT"/>
    <property type="match status" value="1"/>
</dbReference>
<proteinExistence type="inferred from homology"/>
<reference evidence="3" key="1">
    <citation type="submission" date="2020-11" db="EMBL/GenBank/DDBJ databases">
        <title>Connecting structure to function with the recovery of over 1000 high-quality activated sludge metagenome-assembled genomes encoding full-length rRNA genes using long-read sequencing.</title>
        <authorList>
            <person name="Singleton C.M."/>
            <person name="Petriglieri F."/>
            <person name="Kristensen J.M."/>
            <person name="Kirkegaard R.H."/>
            <person name="Michaelsen T.Y."/>
            <person name="Andersen M.H."/>
            <person name="Karst S.M."/>
            <person name="Dueholm M.S."/>
            <person name="Nielsen P.H."/>
            <person name="Albertsen M."/>
        </authorList>
    </citation>
    <scope>NUCLEOTIDE SEQUENCE</scope>
    <source>
        <strain evidence="3">Fred_18-Q3-R57-64_BAT3C.431</strain>
    </source>
</reference>
<gene>
    <name evidence="3" type="ORF">IPJ89_01085</name>
</gene>
<accession>A0A7T9DK50</accession>
<dbReference type="InterPro" id="IPR027417">
    <property type="entry name" value="P-loop_NTPase"/>
</dbReference>
<dbReference type="InterPro" id="IPR050921">
    <property type="entry name" value="T4SS_GSP_E_ATPase"/>
</dbReference>
<dbReference type="SUPFAM" id="SSF52540">
    <property type="entry name" value="P-loop containing nucleoside triphosphate hydrolases"/>
    <property type="match status" value="1"/>
</dbReference>
<comment type="similarity">
    <text evidence="1">Belongs to the GSP E family.</text>
</comment>
<dbReference type="CDD" id="cd01130">
    <property type="entry name" value="VirB11-like_ATPase"/>
    <property type="match status" value="1"/>
</dbReference>
<feature type="domain" description="Bacterial type II secretion system protein E" evidence="2">
    <location>
        <begin position="196"/>
        <end position="362"/>
    </location>
</feature>
<organism evidence="3">
    <name type="scientific">Candidatus Iainarchaeum sp</name>
    <dbReference type="NCBI Taxonomy" id="3101447"/>
    <lineage>
        <taxon>Archaea</taxon>
        <taxon>Candidatus Iainarchaeota</taxon>
        <taxon>Candidatus Iainarchaeia</taxon>
        <taxon>Candidatus Iainarchaeales</taxon>
        <taxon>Candidatus Iainarchaeaceae</taxon>
        <taxon>Candidatus Iainarchaeum</taxon>
    </lineage>
</organism>
<dbReference type="Gene3D" id="3.30.450.380">
    <property type="match status" value="1"/>
</dbReference>